<evidence type="ECO:0000313" key="1">
    <source>
        <dbReference type="EMBL" id="PIG89455.1"/>
    </source>
</evidence>
<dbReference type="AlphaFoldDB" id="A0A2G7GA16"/>
<comment type="caution">
    <text evidence="1">The sequence shown here is derived from an EMBL/GenBank/DDBJ whole genome shotgun (WGS) entry which is preliminary data.</text>
</comment>
<keyword evidence="1" id="KW-0808">Transferase</keyword>
<keyword evidence="2" id="KW-1185">Reference proteome</keyword>
<evidence type="ECO:0000313" key="2">
    <source>
        <dbReference type="Proteomes" id="UP000231358"/>
    </source>
</evidence>
<sequence length="36" mass="3960">SNDTEEASQRYRKFDIQELLGVAARSIGSDATRCTA</sequence>
<accession>A0A2G7GA16</accession>
<dbReference type="EMBL" id="NEXV01000059">
    <property type="protein sequence ID" value="PIG89455.1"/>
    <property type="molecule type" value="Genomic_DNA"/>
</dbReference>
<dbReference type="GO" id="GO:0016740">
    <property type="term" value="F:transferase activity"/>
    <property type="evidence" value="ECO:0007669"/>
    <property type="project" value="UniProtKB-KW"/>
</dbReference>
<reference evidence="1 2" key="1">
    <citation type="submission" date="2017-05" db="EMBL/GenBank/DDBJ databases">
        <title>Genome sequence for an aflatoxigenic pathogen of Argentinian peanut, Aspergillus arachidicola.</title>
        <authorList>
            <person name="Moore G."/>
            <person name="Beltz S.B."/>
            <person name="Mack B.M."/>
        </authorList>
    </citation>
    <scope>NUCLEOTIDE SEQUENCE [LARGE SCALE GENOMIC DNA]</scope>
    <source>
        <strain evidence="1 2">CBS 117610</strain>
    </source>
</reference>
<dbReference type="Proteomes" id="UP000231358">
    <property type="component" value="Unassembled WGS sequence"/>
</dbReference>
<proteinExistence type="predicted"/>
<feature type="non-terminal residue" evidence="1">
    <location>
        <position position="1"/>
    </location>
</feature>
<organism evidence="1 2">
    <name type="scientific">Aspergillus arachidicola</name>
    <dbReference type="NCBI Taxonomy" id="656916"/>
    <lineage>
        <taxon>Eukaryota</taxon>
        <taxon>Fungi</taxon>
        <taxon>Dikarya</taxon>
        <taxon>Ascomycota</taxon>
        <taxon>Pezizomycotina</taxon>
        <taxon>Eurotiomycetes</taxon>
        <taxon>Eurotiomycetidae</taxon>
        <taxon>Eurotiales</taxon>
        <taxon>Aspergillaceae</taxon>
        <taxon>Aspergillus</taxon>
        <taxon>Aspergillus subgen. Circumdati</taxon>
    </lineage>
</organism>
<name>A0A2G7GA16_9EURO</name>
<gene>
    <name evidence="1" type="ORF">AARAC_009867</name>
</gene>
<protein>
    <submittedName>
        <fullName evidence="1">Phosphotransferase family protein</fullName>
    </submittedName>
</protein>